<dbReference type="InterPro" id="IPR000719">
    <property type="entry name" value="Prot_kinase_dom"/>
</dbReference>
<dbReference type="PANTHER" id="PTHR44167">
    <property type="entry name" value="OVARIAN-SPECIFIC SERINE/THREONINE-PROTEIN KINASE LOK-RELATED"/>
    <property type="match status" value="1"/>
</dbReference>
<dbReference type="InterPro" id="IPR011009">
    <property type="entry name" value="Kinase-like_dom_sf"/>
</dbReference>
<dbReference type="GO" id="GO:0044773">
    <property type="term" value="P:mitotic DNA damage checkpoint signaling"/>
    <property type="evidence" value="ECO:0007669"/>
    <property type="project" value="TreeGrafter"/>
</dbReference>
<evidence type="ECO:0000259" key="1">
    <source>
        <dbReference type="PROSITE" id="PS50011"/>
    </source>
</evidence>
<dbReference type="EMBL" id="JADNRY010000003">
    <property type="protein sequence ID" value="KAF9077731.1"/>
    <property type="molecule type" value="Genomic_DNA"/>
</dbReference>
<dbReference type="Proteomes" id="UP000772434">
    <property type="component" value="Unassembled WGS sequence"/>
</dbReference>
<sequence length="388" mass="45116">MTTQVVNGIKLSDRAREELDDLEEWWVDRYEFLKEKGYILRPRYRPGWEPSYKRLGNPFSFEDGHYLLNQDVIDALKISDCSMVAIKRVRNTIVEGGVPIATSQEEDICALFSTSEHKSHPSNHSIPLLEVLHVPGIEDEGLLVMPWMREPEDPSFRTVGEGLQFIKEMLEGIQYMHQNNVAHRDCSINNMVMDARRMYPDGHHPSRPSRTYDYKKRARHFSRTLVPPRYYLIDFGFSQQYEPSEERTPEYAIRSGGTEPPEYKAETPCDPFATDVFLLGNMIRLRFLDGNPKSHRRVSGLYGFEFLRPLVNDMIQDDPEKRPQMDEVLPRFSNIVQSLSQWKLRSRAVKKNEFFFIKPFRGLDHLFWTCAMIAKGRSAIPSSAFESA</sequence>
<dbReference type="PROSITE" id="PS50011">
    <property type="entry name" value="PROTEIN_KINASE_DOM"/>
    <property type="match status" value="1"/>
</dbReference>
<dbReference type="Gene3D" id="1.10.510.10">
    <property type="entry name" value="Transferase(Phosphotransferase) domain 1"/>
    <property type="match status" value="1"/>
</dbReference>
<keyword evidence="2" id="KW-0808">Transferase</keyword>
<dbReference type="GO" id="GO:0005634">
    <property type="term" value="C:nucleus"/>
    <property type="evidence" value="ECO:0007669"/>
    <property type="project" value="TreeGrafter"/>
</dbReference>
<dbReference type="SUPFAM" id="SSF56112">
    <property type="entry name" value="Protein kinase-like (PK-like)"/>
    <property type="match status" value="1"/>
</dbReference>
<organism evidence="2 3">
    <name type="scientific">Rhodocollybia butyracea</name>
    <dbReference type="NCBI Taxonomy" id="206335"/>
    <lineage>
        <taxon>Eukaryota</taxon>
        <taxon>Fungi</taxon>
        <taxon>Dikarya</taxon>
        <taxon>Basidiomycota</taxon>
        <taxon>Agaricomycotina</taxon>
        <taxon>Agaricomycetes</taxon>
        <taxon>Agaricomycetidae</taxon>
        <taxon>Agaricales</taxon>
        <taxon>Marasmiineae</taxon>
        <taxon>Omphalotaceae</taxon>
        <taxon>Rhodocollybia</taxon>
    </lineage>
</organism>
<name>A0A9P5UFX9_9AGAR</name>
<evidence type="ECO:0000313" key="3">
    <source>
        <dbReference type="Proteomes" id="UP000772434"/>
    </source>
</evidence>
<feature type="domain" description="Protein kinase" evidence="1">
    <location>
        <begin position="52"/>
        <end position="336"/>
    </location>
</feature>
<comment type="caution">
    <text evidence="2">The sequence shown here is derived from an EMBL/GenBank/DDBJ whole genome shotgun (WGS) entry which is preliminary data.</text>
</comment>
<dbReference type="GO" id="GO:0004674">
    <property type="term" value="F:protein serine/threonine kinase activity"/>
    <property type="evidence" value="ECO:0007669"/>
    <property type="project" value="TreeGrafter"/>
</dbReference>
<accession>A0A9P5UFX9</accession>
<dbReference type="PANTHER" id="PTHR44167:SF24">
    <property type="entry name" value="SERINE_THREONINE-PROTEIN KINASE CHK2"/>
    <property type="match status" value="1"/>
</dbReference>
<reference evidence="2" key="1">
    <citation type="submission" date="2020-11" db="EMBL/GenBank/DDBJ databases">
        <authorList>
            <consortium name="DOE Joint Genome Institute"/>
            <person name="Ahrendt S."/>
            <person name="Riley R."/>
            <person name="Andreopoulos W."/>
            <person name="Labutti K."/>
            <person name="Pangilinan J."/>
            <person name="Ruiz-Duenas F.J."/>
            <person name="Barrasa J.M."/>
            <person name="Sanchez-Garcia M."/>
            <person name="Camarero S."/>
            <person name="Miyauchi S."/>
            <person name="Serrano A."/>
            <person name="Linde D."/>
            <person name="Babiker R."/>
            <person name="Drula E."/>
            <person name="Ayuso-Fernandez I."/>
            <person name="Pacheco R."/>
            <person name="Padilla G."/>
            <person name="Ferreira P."/>
            <person name="Barriuso J."/>
            <person name="Kellner H."/>
            <person name="Castanera R."/>
            <person name="Alfaro M."/>
            <person name="Ramirez L."/>
            <person name="Pisabarro A.G."/>
            <person name="Kuo A."/>
            <person name="Tritt A."/>
            <person name="Lipzen A."/>
            <person name="He G."/>
            <person name="Yan M."/>
            <person name="Ng V."/>
            <person name="Cullen D."/>
            <person name="Martin F."/>
            <person name="Rosso M.-N."/>
            <person name="Henrissat B."/>
            <person name="Hibbett D."/>
            <person name="Martinez A.T."/>
            <person name="Grigoriev I.V."/>
        </authorList>
    </citation>
    <scope>NUCLEOTIDE SEQUENCE</scope>
    <source>
        <strain evidence="2">AH 40177</strain>
    </source>
</reference>
<proteinExistence type="predicted"/>
<gene>
    <name evidence="2" type="ORF">BDP27DRAFT_1413423</name>
</gene>
<keyword evidence="3" id="KW-1185">Reference proteome</keyword>
<dbReference type="GO" id="GO:0005524">
    <property type="term" value="F:ATP binding"/>
    <property type="evidence" value="ECO:0007669"/>
    <property type="project" value="InterPro"/>
</dbReference>
<dbReference type="SMART" id="SM00220">
    <property type="entry name" value="S_TKc"/>
    <property type="match status" value="1"/>
</dbReference>
<dbReference type="AlphaFoldDB" id="A0A9P5UFX9"/>
<dbReference type="OrthoDB" id="5987198at2759"/>
<keyword evidence="2" id="KW-0418">Kinase</keyword>
<evidence type="ECO:0000313" key="2">
    <source>
        <dbReference type="EMBL" id="KAF9077731.1"/>
    </source>
</evidence>
<protein>
    <submittedName>
        <fullName evidence="2">Kinase-like domain-containing protein</fullName>
    </submittedName>
</protein>